<comment type="subcellular location">
    <subcellularLocation>
        <location evidence="8">Cell membrane</location>
    </subcellularLocation>
    <subcellularLocation>
        <location evidence="1">Membrane</location>
    </subcellularLocation>
</comment>
<proteinExistence type="inferred from homology"/>
<dbReference type="InterPro" id="IPR051014">
    <property type="entry name" value="Cation_Transport_ATPase_IB"/>
</dbReference>
<dbReference type="InterPro" id="IPR027256">
    <property type="entry name" value="P-typ_ATPase_IB"/>
</dbReference>
<feature type="transmembrane region" description="Helical" evidence="8">
    <location>
        <begin position="571"/>
        <end position="591"/>
    </location>
</feature>
<evidence type="ECO:0000256" key="3">
    <source>
        <dbReference type="ARBA" id="ARBA00022692"/>
    </source>
</evidence>
<dbReference type="SUPFAM" id="SSF81665">
    <property type="entry name" value="Calcium ATPase, transmembrane domain M"/>
    <property type="match status" value="1"/>
</dbReference>
<dbReference type="InterPro" id="IPR023298">
    <property type="entry name" value="ATPase_P-typ_TM_dom_sf"/>
</dbReference>
<dbReference type="InterPro" id="IPR023214">
    <property type="entry name" value="HAD_sf"/>
</dbReference>
<dbReference type="AlphaFoldDB" id="A0A4Y8NCY3"/>
<feature type="transmembrane region" description="Helical" evidence="8">
    <location>
        <begin position="270"/>
        <end position="296"/>
    </location>
</feature>
<evidence type="ECO:0000256" key="8">
    <source>
        <dbReference type="RuleBase" id="RU362081"/>
    </source>
</evidence>
<sequence length="656" mass="67607">MPGIALAPAEHRGITRRIALALGAGGLLLLSFIWRVVPAQGTVLPDMLAGLASLIVAGPVLSSAWCSLRAPSLHGVTDRLIALAMLAAWATGDMTTAALLPIIMTFGHALEERSVLGSQEAIDALARLTATTARRLRADGSTEEIAAEALARGDLLEVPAGSRIPADGVVKAGRSAVDNSPITGESLPHEVNAEAIVYGGAMNLDGVLRIEVTQVGEQSTLGRIVELLEHAERVKPPITEALERYMGGYLALVLVVAALVWFVSSNASTMLAVIVAACPCALVLAAPATAIAGIALGARHGLLLRNAAFLDRVADLDSLVIDKTGTLTHGVLRVVHMTLEPDANEAHALALAATLSAGSTHPVSRAVQRYAAERGYRAGGKEAVRELPGRGVIADVPDGCAVLGNQTLLAEYAPGITVPPAQHDGPLAGLMLAGRPLAWFAFADTLRPDAAQALAEMRALGFAQQTLLTGDREGVAQNVAAQLGMDRVIAGALPQDKLAFVEQELADGRHPLVVGDGVNDVLAIKAGATSIAIGGRGVDIAVASADVVLLGDDLRRLPACVKLGRRCRRTAAVNAGIGVVWTGAVIAVAALGVLDAAWVAVLHNIGTLVVLANAGRLLRVAEPGFVHAPLSEESNDAADAQPPQVPQEGQSPPKSV</sequence>
<keyword evidence="5 8" id="KW-0472">Membrane</keyword>
<keyword evidence="3 8" id="KW-0812">Transmembrane</keyword>
<evidence type="ECO:0000256" key="1">
    <source>
        <dbReference type="ARBA" id="ARBA00004370"/>
    </source>
</evidence>
<evidence type="ECO:0000256" key="7">
    <source>
        <dbReference type="ARBA" id="ARBA00047308"/>
    </source>
</evidence>
<dbReference type="InterPro" id="IPR008250">
    <property type="entry name" value="ATPase_P-typ_transduc_dom_A_sf"/>
</dbReference>
<dbReference type="GO" id="GO:0046872">
    <property type="term" value="F:metal ion binding"/>
    <property type="evidence" value="ECO:0007669"/>
    <property type="project" value="UniProtKB-KW"/>
</dbReference>
<dbReference type="SUPFAM" id="SSF56784">
    <property type="entry name" value="HAD-like"/>
    <property type="match status" value="1"/>
</dbReference>
<dbReference type="NCBIfam" id="TIGR01525">
    <property type="entry name" value="ATPase-IB_hvy"/>
    <property type="match status" value="1"/>
</dbReference>
<dbReference type="Gene3D" id="2.70.150.10">
    <property type="entry name" value="Calcium-transporting ATPase, cytoplasmic transduction domain A"/>
    <property type="match status" value="1"/>
</dbReference>
<dbReference type="Gene3D" id="3.40.50.1000">
    <property type="entry name" value="HAD superfamily/HAD-like"/>
    <property type="match status" value="1"/>
</dbReference>
<dbReference type="InterPro" id="IPR036412">
    <property type="entry name" value="HAD-like_sf"/>
</dbReference>
<keyword evidence="8" id="KW-0547">Nucleotide-binding</keyword>
<keyword evidence="8" id="KW-1003">Cell membrane</keyword>
<gene>
    <name evidence="11" type="ORF">E2553_05345</name>
</gene>
<feature type="transmembrane region" description="Helical" evidence="8">
    <location>
        <begin position="18"/>
        <end position="37"/>
    </location>
</feature>
<feature type="transmembrane region" description="Helical" evidence="8">
    <location>
        <begin position="597"/>
        <end position="615"/>
    </location>
</feature>
<dbReference type="Gene3D" id="3.40.1110.10">
    <property type="entry name" value="Calcium-transporting ATPase, cytoplasmic domain N"/>
    <property type="match status" value="1"/>
</dbReference>
<evidence type="ECO:0000256" key="2">
    <source>
        <dbReference type="ARBA" id="ARBA00006024"/>
    </source>
</evidence>
<organism evidence="11 12">
    <name type="scientific">Paraburkholderia dipogonis</name>
    <dbReference type="NCBI Taxonomy" id="1211383"/>
    <lineage>
        <taxon>Bacteria</taxon>
        <taxon>Pseudomonadati</taxon>
        <taxon>Pseudomonadota</taxon>
        <taxon>Betaproteobacteria</taxon>
        <taxon>Burkholderiales</taxon>
        <taxon>Burkholderiaceae</taxon>
        <taxon>Paraburkholderia</taxon>
    </lineage>
</organism>
<dbReference type="PANTHER" id="PTHR48085">
    <property type="entry name" value="CADMIUM/ZINC-TRANSPORTING ATPASE HMA2-RELATED"/>
    <property type="match status" value="1"/>
</dbReference>
<evidence type="ECO:0000256" key="4">
    <source>
        <dbReference type="ARBA" id="ARBA00022989"/>
    </source>
</evidence>
<dbReference type="Proteomes" id="UP000297385">
    <property type="component" value="Unassembled WGS sequence"/>
</dbReference>
<dbReference type="SUPFAM" id="SSF81653">
    <property type="entry name" value="Calcium ATPase, transduction domain A"/>
    <property type="match status" value="1"/>
</dbReference>
<dbReference type="FunFam" id="2.70.150.10:FF:000002">
    <property type="entry name" value="Copper-transporting ATPase 1, putative"/>
    <property type="match status" value="1"/>
</dbReference>
<dbReference type="Pfam" id="PF00122">
    <property type="entry name" value="E1-E2_ATPase"/>
    <property type="match status" value="1"/>
</dbReference>
<keyword evidence="8" id="KW-0479">Metal-binding</keyword>
<evidence type="ECO:0000313" key="11">
    <source>
        <dbReference type="EMBL" id="TFE47168.1"/>
    </source>
</evidence>
<keyword evidence="8" id="KW-0067">ATP-binding</keyword>
<comment type="similarity">
    <text evidence="2 8">Belongs to the cation transport ATPase (P-type) (TC 3.A.3) family. Type IB subfamily.</text>
</comment>
<feature type="compositionally biased region" description="Polar residues" evidence="9">
    <location>
        <begin position="647"/>
        <end position="656"/>
    </location>
</feature>
<feature type="transmembrane region" description="Helical" evidence="8">
    <location>
        <begin position="49"/>
        <end position="68"/>
    </location>
</feature>
<dbReference type="EC" id="7.2.2.12" evidence="6"/>
<evidence type="ECO:0000256" key="5">
    <source>
        <dbReference type="ARBA" id="ARBA00023136"/>
    </source>
</evidence>
<dbReference type="InterPro" id="IPR001757">
    <property type="entry name" value="P_typ_ATPase"/>
</dbReference>
<name>A0A4Y8NCY3_9BURK</name>
<dbReference type="EMBL" id="SNVI01000001">
    <property type="protein sequence ID" value="TFE47168.1"/>
    <property type="molecule type" value="Genomic_DNA"/>
</dbReference>
<dbReference type="InterPro" id="IPR018303">
    <property type="entry name" value="ATPase_P-typ_P_site"/>
</dbReference>
<feature type="domain" description="P-type ATPase A" evidence="10">
    <location>
        <begin position="128"/>
        <end position="229"/>
    </location>
</feature>
<evidence type="ECO:0000256" key="6">
    <source>
        <dbReference type="ARBA" id="ARBA00039097"/>
    </source>
</evidence>
<dbReference type="GO" id="GO:0015086">
    <property type="term" value="F:cadmium ion transmembrane transporter activity"/>
    <property type="evidence" value="ECO:0007669"/>
    <property type="project" value="TreeGrafter"/>
</dbReference>
<keyword evidence="4 8" id="KW-1133">Transmembrane helix</keyword>
<dbReference type="GO" id="GO:0005524">
    <property type="term" value="F:ATP binding"/>
    <property type="evidence" value="ECO:0007669"/>
    <property type="project" value="UniProtKB-UniRule"/>
</dbReference>
<feature type="region of interest" description="Disordered" evidence="9">
    <location>
        <begin position="631"/>
        <end position="656"/>
    </location>
</feature>
<evidence type="ECO:0000256" key="9">
    <source>
        <dbReference type="SAM" id="MobiDB-lite"/>
    </source>
</evidence>
<protein>
    <recommendedName>
        <fullName evidence="6">P-type Zn(2+) transporter</fullName>
        <ecNumber evidence="6">7.2.2.12</ecNumber>
    </recommendedName>
</protein>
<dbReference type="GO" id="GO:0005886">
    <property type="term" value="C:plasma membrane"/>
    <property type="evidence" value="ECO:0007669"/>
    <property type="project" value="UniProtKB-SubCell"/>
</dbReference>
<dbReference type="InterPro" id="IPR059000">
    <property type="entry name" value="ATPase_P-type_domA"/>
</dbReference>
<comment type="catalytic activity">
    <reaction evidence="7">
        <text>Zn(2+)(in) + ATP + H2O = Zn(2+)(out) + ADP + phosphate + H(+)</text>
        <dbReference type="Rhea" id="RHEA:20621"/>
        <dbReference type="ChEBI" id="CHEBI:15377"/>
        <dbReference type="ChEBI" id="CHEBI:15378"/>
        <dbReference type="ChEBI" id="CHEBI:29105"/>
        <dbReference type="ChEBI" id="CHEBI:30616"/>
        <dbReference type="ChEBI" id="CHEBI:43474"/>
        <dbReference type="ChEBI" id="CHEBI:456216"/>
        <dbReference type="EC" id="7.2.2.12"/>
    </reaction>
</comment>
<feature type="transmembrane region" description="Helical" evidence="8">
    <location>
        <begin position="245"/>
        <end position="264"/>
    </location>
</feature>
<comment type="caution">
    <text evidence="11">The sequence shown here is derived from an EMBL/GenBank/DDBJ whole genome shotgun (WGS) entry which is preliminary data.</text>
</comment>
<feature type="transmembrane region" description="Helical" evidence="8">
    <location>
        <begin position="80"/>
        <end position="103"/>
    </location>
</feature>
<dbReference type="Pfam" id="PF00702">
    <property type="entry name" value="Hydrolase"/>
    <property type="match status" value="1"/>
</dbReference>
<reference evidence="11 12" key="1">
    <citation type="submission" date="2019-03" db="EMBL/GenBank/DDBJ databases">
        <title>Complete Genome Sequence of Paraburkholderia dipogonis ICMP 19430T, a Nitrogen-fixing Symbiont of the South African Invasive Legume Dipogon lignosus in New Zealand.</title>
        <authorList>
            <person name="De Meyer S.E."/>
        </authorList>
    </citation>
    <scope>NUCLEOTIDE SEQUENCE [LARGE SCALE GENOMIC DNA]</scope>
    <source>
        <strain evidence="11 12">ICMP 19430</strain>
    </source>
</reference>
<dbReference type="GO" id="GO:0016887">
    <property type="term" value="F:ATP hydrolysis activity"/>
    <property type="evidence" value="ECO:0007669"/>
    <property type="project" value="InterPro"/>
</dbReference>
<dbReference type="InterPro" id="IPR023299">
    <property type="entry name" value="ATPase_P-typ_cyto_dom_N"/>
</dbReference>
<accession>A0A4Y8NCY3</accession>
<dbReference type="PRINTS" id="PR00119">
    <property type="entry name" value="CATATPASE"/>
</dbReference>
<dbReference type="NCBIfam" id="TIGR01494">
    <property type="entry name" value="ATPase_P-type"/>
    <property type="match status" value="2"/>
</dbReference>
<dbReference type="GO" id="GO:0016463">
    <property type="term" value="F:P-type zinc transporter activity"/>
    <property type="evidence" value="ECO:0007669"/>
    <property type="project" value="UniProtKB-EC"/>
</dbReference>
<evidence type="ECO:0000313" key="12">
    <source>
        <dbReference type="Proteomes" id="UP000297385"/>
    </source>
</evidence>
<evidence type="ECO:0000259" key="10">
    <source>
        <dbReference type="Pfam" id="PF00122"/>
    </source>
</evidence>
<dbReference type="PANTHER" id="PTHR48085:SF5">
    <property type="entry name" value="CADMIUM_ZINC-TRANSPORTING ATPASE HMA4-RELATED"/>
    <property type="match status" value="1"/>
</dbReference>
<dbReference type="PROSITE" id="PS00154">
    <property type="entry name" value="ATPASE_E1_E2"/>
    <property type="match status" value="1"/>
</dbReference>